<organism evidence="2 3">
    <name type="scientific">Auraticoccus monumenti</name>
    <dbReference type="NCBI Taxonomy" id="675864"/>
    <lineage>
        <taxon>Bacteria</taxon>
        <taxon>Bacillati</taxon>
        <taxon>Actinomycetota</taxon>
        <taxon>Actinomycetes</taxon>
        <taxon>Propionibacteriales</taxon>
        <taxon>Propionibacteriaceae</taxon>
        <taxon>Auraticoccus</taxon>
    </lineage>
</organism>
<dbReference type="Gene3D" id="3.90.1140.10">
    <property type="entry name" value="Cyclic phosphodiesterase"/>
    <property type="match status" value="1"/>
</dbReference>
<dbReference type="AlphaFoldDB" id="A0A1G6SID5"/>
<evidence type="ECO:0000313" key="3">
    <source>
        <dbReference type="Proteomes" id="UP000198546"/>
    </source>
</evidence>
<evidence type="ECO:0000256" key="1">
    <source>
        <dbReference type="SAM" id="MobiDB-lite"/>
    </source>
</evidence>
<dbReference type="STRING" id="675864.SAMN04489747_0321"/>
<dbReference type="OrthoDB" id="3397424at2"/>
<gene>
    <name evidence="2" type="ORF">SAMN04489747_0321</name>
</gene>
<proteinExistence type="predicted"/>
<dbReference type="GO" id="GO:0016874">
    <property type="term" value="F:ligase activity"/>
    <property type="evidence" value="ECO:0007669"/>
    <property type="project" value="UniProtKB-KW"/>
</dbReference>
<dbReference type="RefSeq" id="WP_157676912.1">
    <property type="nucleotide sequence ID" value="NZ_LT629688.1"/>
</dbReference>
<feature type="region of interest" description="Disordered" evidence="1">
    <location>
        <begin position="32"/>
        <end position="65"/>
    </location>
</feature>
<keyword evidence="2" id="KW-0436">Ligase</keyword>
<dbReference type="Proteomes" id="UP000198546">
    <property type="component" value="Chromosome i"/>
</dbReference>
<dbReference type="InterPro" id="IPR009097">
    <property type="entry name" value="Cyclic_Pdiesterase"/>
</dbReference>
<dbReference type="Pfam" id="PF13563">
    <property type="entry name" value="2_5_RNA_ligase2"/>
    <property type="match status" value="1"/>
</dbReference>
<accession>A0A1G6SID5</accession>
<keyword evidence="3" id="KW-1185">Reference proteome</keyword>
<reference evidence="2 3" key="1">
    <citation type="submission" date="2016-10" db="EMBL/GenBank/DDBJ databases">
        <authorList>
            <person name="de Groot N.N."/>
        </authorList>
    </citation>
    <scope>NUCLEOTIDE SEQUENCE [LARGE SCALE GENOMIC DNA]</scope>
    <source>
        <strain evidence="2 3">MON 2.2</strain>
    </source>
</reference>
<dbReference type="SUPFAM" id="SSF55144">
    <property type="entry name" value="LigT-like"/>
    <property type="match status" value="1"/>
</dbReference>
<name>A0A1G6SID5_9ACTN</name>
<protein>
    <submittedName>
        <fullName evidence="2">2'-5' RNA ligase superfamily protein</fullName>
    </submittedName>
</protein>
<evidence type="ECO:0000313" key="2">
    <source>
        <dbReference type="EMBL" id="SDD15885.1"/>
    </source>
</evidence>
<dbReference type="EMBL" id="LT629688">
    <property type="protein sequence ID" value="SDD15885.1"/>
    <property type="molecule type" value="Genomic_DNA"/>
</dbReference>
<sequence length="179" mass="19525">MLHVELLPDDPFETRLRADWEALERLDLPNLSRHRSTSNRPHVTLSVHSDDVLADDPAGGRPRGPAREALADRLQQGLPLPLRLGALSVFGSGPYVLVRTLVVSTGLLALHAGVQELLGPPCVAHCEVGRWVPHTTVAHRLDADQVARALSVLDPSPPPGTLVRARLWDSTRRVLEDLA</sequence>